<evidence type="ECO:0000256" key="1">
    <source>
        <dbReference type="SAM" id="MobiDB-lite"/>
    </source>
</evidence>
<dbReference type="AlphaFoldDB" id="A0A5C5BC17"/>
<dbReference type="PROSITE" id="PS51704">
    <property type="entry name" value="GP_PDE"/>
    <property type="match status" value="1"/>
</dbReference>
<evidence type="ECO:0000259" key="2">
    <source>
        <dbReference type="PROSITE" id="PS51704"/>
    </source>
</evidence>
<accession>A0A5C5BC17</accession>
<reference evidence="3 4" key="1">
    <citation type="submission" date="2019-06" db="EMBL/GenBank/DDBJ databases">
        <title>Draft genome sequence of Miniimonas arenae KCTC 19750T isolated from sea sand.</title>
        <authorList>
            <person name="Park S.-J."/>
        </authorList>
    </citation>
    <scope>NUCLEOTIDE SEQUENCE [LARGE SCALE GENOMIC DNA]</scope>
    <source>
        <strain evidence="3 4">KCTC 19750</strain>
    </source>
</reference>
<dbReference type="SUPFAM" id="SSF51695">
    <property type="entry name" value="PLC-like phosphodiesterases"/>
    <property type="match status" value="1"/>
</dbReference>
<feature type="domain" description="GP-PDE" evidence="2">
    <location>
        <begin position="31"/>
        <end position="282"/>
    </location>
</feature>
<feature type="region of interest" description="Disordered" evidence="1">
    <location>
        <begin position="1"/>
        <end position="27"/>
    </location>
</feature>
<feature type="compositionally biased region" description="Polar residues" evidence="1">
    <location>
        <begin position="13"/>
        <end position="27"/>
    </location>
</feature>
<dbReference type="InterPro" id="IPR017946">
    <property type="entry name" value="PLC-like_Pdiesterase_TIM-brl"/>
</dbReference>
<dbReference type="PANTHER" id="PTHR46211">
    <property type="entry name" value="GLYCEROPHOSPHORYL DIESTER PHOSPHODIESTERASE"/>
    <property type="match status" value="1"/>
</dbReference>
<dbReference type="EMBL" id="VENP01000015">
    <property type="protein sequence ID" value="TNU75793.1"/>
    <property type="molecule type" value="Genomic_DNA"/>
</dbReference>
<protein>
    <recommendedName>
        <fullName evidence="2">GP-PDE domain-containing protein</fullName>
    </recommendedName>
</protein>
<proteinExistence type="predicted"/>
<dbReference type="InterPro" id="IPR030395">
    <property type="entry name" value="GP_PDE_dom"/>
</dbReference>
<dbReference type="OrthoDB" id="9758957at2"/>
<sequence>MRRHDRTRPRPTANRSTPRTLPSSVGRVSTPLVVGHRGAPAVAPENTLASFRAAFDAGARWVETDVHLSADGVPFLLHDDSLARTTDAADAGVDAEADVESLPWSQIRRVDAGARRGAAFAGERVPHLDELGALLQATGGSLDLEVKAPSRPAAEVVAALGETLSSQVWHDVVAQGRLVVTSFDPFVVAESLEVLAPMGVPIGLLVEDVPDADDLAELAASGVAVLATNHVTLTEEGALAVGRAGLRLWVYTANRPEDWARLTRLGVEAVCTDDPAAMLAFLRA</sequence>
<name>A0A5C5BC17_9MICO</name>
<dbReference type="GO" id="GO:0006629">
    <property type="term" value="P:lipid metabolic process"/>
    <property type="evidence" value="ECO:0007669"/>
    <property type="project" value="InterPro"/>
</dbReference>
<keyword evidence="4" id="KW-1185">Reference proteome</keyword>
<evidence type="ECO:0000313" key="3">
    <source>
        <dbReference type="EMBL" id="TNU75793.1"/>
    </source>
</evidence>
<gene>
    <name evidence="3" type="ORF">FH969_05715</name>
</gene>
<dbReference type="GO" id="GO:0008081">
    <property type="term" value="F:phosphoric diester hydrolase activity"/>
    <property type="evidence" value="ECO:0007669"/>
    <property type="project" value="InterPro"/>
</dbReference>
<evidence type="ECO:0000313" key="4">
    <source>
        <dbReference type="Proteomes" id="UP000313849"/>
    </source>
</evidence>
<dbReference type="PANTHER" id="PTHR46211:SF1">
    <property type="entry name" value="GLYCEROPHOSPHODIESTER PHOSPHODIESTERASE, CYTOPLASMIC"/>
    <property type="match status" value="1"/>
</dbReference>
<organism evidence="3 4">
    <name type="scientific">Miniimonas arenae</name>
    <dbReference type="NCBI Taxonomy" id="676201"/>
    <lineage>
        <taxon>Bacteria</taxon>
        <taxon>Bacillati</taxon>
        <taxon>Actinomycetota</taxon>
        <taxon>Actinomycetes</taxon>
        <taxon>Micrococcales</taxon>
        <taxon>Beutenbergiaceae</taxon>
        <taxon>Miniimonas</taxon>
    </lineage>
</organism>
<dbReference type="Pfam" id="PF03009">
    <property type="entry name" value="GDPD"/>
    <property type="match status" value="1"/>
</dbReference>
<dbReference type="Gene3D" id="3.20.20.190">
    <property type="entry name" value="Phosphatidylinositol (PI) phosphodiesterase"/>
    <property type="match status" value="1"/>
</dbReference>
<dbReference type="Proteomes" id="UP000313849">
    <property type="component" value="Unassembled WGS sequence"/>
</dbReference>
<comment type="caution">
    <text evidence="3">The sequence shown here is derived from an EMBL/GenBank/DDBJ whole genome shotgun (WGS) entry which is preliminary data.</text>
</comment>